<keyword evidence="9" id="KW-1185">Reference proteome</keyword>
<evidence type="ECO:0000259" key="7">
    <source>
        <dbReference type="Pfam" id="PF00884"/>
    </source>
</evidence>
<evidence type="ECO:0000313" key="9">
    <source>
        <dbReference type="Proteomes" id="UP000249873"/>
    </source>
</evidence>
<comment type="similarity">
    <text evidence="2">Belongs to the sulfatase family.</text>
</comment>
<gene>
    <name evidence="8" type="ORF">DJ013_06750</name>
</gene>
<dbReference type="PROSITE" id="PS51257">
    <property type="entry name" value="PROKAR_LIPOPROTEIN"/>
    <property type="match status" value="1"/>
</dbReference>
<evidence type="ECO:0000256" key="5">
    <source>
        <dbReference type="ARBA" id="ARBA00022801"/>
    </source>
</evidence>
<dbReference type="GO" id="GO:0004423">
    <property type="term" value="F:iduronate-2-sulfatase activity"/>
    <property type="evidence" value="ECO:0007669"/>
    <property type="project" value="InterPro"/>
</dbReference>
<evidence type="ECO:0000256" key="1">
    <source>
        <dbReference type="ARBA" id="ARBA00001913"/>
    </source>
</evidence>
<dbReference type="KEGG" id="als:DJ013_06750"/>
<dbReference type="CDD" id="cd16030">
    <property type="entry name" value="iduronate-2-sulfatase"/>
    <property type="match status" value="1"/>
</dbReference>
<evidence type="ECO:0000256" key="4">
    <source>
        <dbReference type="ARBA" id="ARBA00022729"/>
    </source>
</evidence>
<dbReference type="OrthoDB" id="9763552at2"/>
<comment type="cofactor">
    <cofactor evidence="1">
        <name>Ca(2+)</name>
        <dbReference type="ChEBI" id="CHEBI:29108"/>
    </cofactor>
</comment>
<evidence type="ECO:0000256" key="2">
    <source>
        <dbReference type="ARBA" id="ARBA00008779"/>
    </source>
</evidence>
<evidence type="ECO:0000256" key="6">
    <source>
        <dbReference type="ARBA" id="ARBA00022837"/>
    </source>
</evidence>
<dbReference type="InterPro" id="IPR017850">
    <property type="entry name" value="Alkaline_phosphatase_core_sf"/>
</dbReference>
<dbReference type="PANTHER" id="PTHR45953">
    <property type="entry name" value="IDURONATE 2-SULFATASE"/>
    <property type="match status" value="1"/>
</dbReference>
<sequence>MKLKLFFLSSLVFLTASCTQEPDKIEKPNVLFISIDDLNDWIGCLDGHPQIKTPNIDKLAARGMLFTNAHTQSPICNPSRTSLLTGLRPSTTGVYGLSPWIRNVDSLKHLVTLPQYFSQNGYTNYSTGKIFHGNNGRGENDHEFDILGPGTDIKPKPEEKLIGFTPGGNHSLMDWGTFPHNDEDKGDYEVASWAVDVLNSKPKDPFFLSCGFFLPHVPVYVTEKWFNMYPYETLVMPPMLENDREDTPRASWYNHWKVPEPRLKWMEESQQLKPLVRSYLAAISFVDSQVGRLLDALDENGFAENTIVVLWSDHGYHLGEKEISGKNTLWERSTHVPLIFAGPGINKNTQFDNPVELLDIYPTLNALCNLPVKTDLEGVSLIAELQGKKTKEIRPAITTNNYKNHSIRTNEWRYIQYVDGSEELYDLTKDPNEWENVASSQNLNGIKENLAKWIPKENHLPYFGNGFRVLQYENGTPIWEGEAIHPEDAIPDI</sequence>
<evidence type="ECO:0000313" key="8">
    <source>
        <dbReference type="EMBL" id="AWV97881.1"/>
    </source>
</evidence>
<dbReference type="GO" id="GO:0005737">
    <property type="term" value="C:cytoplasm"/>
    <property type="evidence" value="ECO:0007669"/>
    <property type="project" value="TreeGrafter"/>
</dbReference>
<accession>A0A2Z4G9J2</accession>
<keyword evidence="5" id="KW-0378">Hydrolase</keyword>
<keyword evidence="3" id="KW-0479">Metal-binding</keyword>
<reference evidence="8 9" key="1">
    <citation type="submission" date="2018-05" db="EMBL/GenBank/DDBJ databases">
        <title>Complete genome sequence of Arcticibacterium luteifluviistationis SM1504T, a cytophagaceae bacterium isolated from Arctic surface seawater.</title>
        <authorList>
            <person name="Li Y."/>
            <person name="Qin Q.-L."/>
        </authorList>
    </citation>
    <scope>NUCLEOTIDE SEQUENCE [LARGE SCALE GENOMIC DNA]</scope>
    <source>
        <strain evidence="8 9">SM1504</strain>
    </source>
</reference>
<dbReference type="SUPFAM" id="SSF53649">
    <property type="entry name" value="Alkaline phosphatase-like"/>
    <property type="match status" value="1"/>
</dbReference>
<dbReference type="Pfam" id="PF00884">
    <property type="entry name" value="Sulfatase"/>
    <property type="match status" value="1"/>
</dbReference>
<evidence type="ECO:0000256" key="3">
    <source>
        <dbReference type="ARBA" id="ARBA00022723"/>
    </source>
</evidence>
<dbReference type="RefSeq" id="WP_111370983.1">
    <property type="nucleotide sequence ID" value="NZ_CP029480.1"/>
</dbReference>
<dbReference type="GO" id="GO:0046872">
    <property type="term" value="F:metal ion binding"/>
    <property type="evidence" value="ECO:0007669"/>
    <property type="project" value="UniProtKB-KW"/>
</dbReference>
<organism evidence="8 9">
    <name type="scientific">Arcticibacterium luteifluviistationis</name>
    <dbReference type="NCBI Taxonomy" id="1784714"/>
    <lineage>
        <taxon>Bacteria</taxon>
        <taxon>Pseudomonadati</taxon>
        <taxon>Bacteroidota</taxon>
        <taxon>Cytophagia</taxon>
        <taxon>Cytophagales</taxon>
        <taxon>Leadbetterellaceae</taxon>
        <taxon>Arcticibacterium</taxon>
    </lineage>
</organism>
<keyword evidence="4" id="KW-0732">Signal</keyword>
<feature type="domain" description="Sulfatase N-terminal" evidence="7">
    <location>
        <begin position="28"/>
        <end position="367"/>
    </location>
</feature>
<keyword evidence="6" id="KW-0106">Calcium</keyword>
<dbReference type="AlphaFoldDB" id="A0A2Z4G9J2"/>
<protein>
    <submittedName>
        <fullName evidence="8">Choline-sulfatase</fullName>
    </submittedName>
</protein>
<dbReference type="Gene3D" id="3.40.720.10">
    <property type="entry name" value="Alkaline Phosphatase, subunit A"/>
    <property type="match status" value="1"/>
</dbReference>
<dbReference type="PANTHER" id="PTHR45953:SF1">
    <property type="entry name" value="IDURONATE 2-SULFATASE"/>
    <property type="match status" value="1"/>
</dbReference>
<name>A0A2Z4G9J2_9BACT</name>
<dbReference type="EMBL" id="CP029480">
    <property type="protein sequence ID" value="AWV97881.1"/>
    <property type="molecule type" value="Genomic_DNA"/>
</dbReference>
<dbReference type="Proteomes" id="UP000249873">
    <property type="component" value="Chromosome"/>
</dbReference>
<dbReference type="InterPro" id="IPR000917">
    <property type="entry name" value="Sulfatase_N"/>
</dbReference>
<dbReference type="InterPro" id="IPR035874">
    <property type="entry name" value="IDS"/>
</dbReference>
<proteinExistence type="inferred from homology"/>